<reference evidence="3 4" key="1">
    <citation type="journal article" date="2016" name="Nat. Commun.">
        <title>Thousands of microbial genomes shed light on interconnected biogeochemical processes in an aquifer system.</title>
        <authorList>
            <person name="Anantharaman K."/>
            <person name="Brown C.T."/>
            <person name="Hug L.A."/>
            <person name="Sharon I."/>
            <person name="Castelle C.J."/>
            <person name="Probst A.J."/>
            <person name="Thomas B.C."/>
            <person name="Singh A."/>
            <person name="Wilkins M.J."/>
            <person name="Karaoz U."/>
            <person name="Brodie E.L."/>
            <person name="Williams K.H."/>
            <person name="Hubbard S.S."/>
            <person name="Banfield J.F."/>
        </authorList>
    </citation>
    <scope>NUCLEOTIDE SEQUENCE [LARGE SCALE GENOMIC DNA]</scope>
</reference>
<keyword evidence="1" id="KW-0472">Membrane</keyword>
<evidence type="ECO:0000259" key="2">
    <source>
        <dbReference type="Pfam" id="PF09925"/>
    </source>
</evidence>
<sequence>MADPKLIEYIKTSLAGGRSKEEIYKELLGQGETIEAIQESFGTTGAEEGKEDTQKRTIRIIVTIGAVLVGAGIFSFIAANWQEMTRPLKVGIILISLFIAYGAGWHLKEKSDLQKTGDAFILLGAIIYGAGIFLVAQMFHIRANWPDGFILWMIGTIAMAFAVESYPLFYLAIPLGIVAFTGHPFGIFTWFWYNPFLLTSSFLLLLSTIVTFITGLIIRRKMPAEFKEFY</sequence>
<dbReference type="EMBL" id="MHNI01000026">
    <property type="protein sequence ID" value="OGZ41740.1"/>
    <property type="molecule type" value="Genomic_DNA"/>
</dbReference>
<evidence type="ECO:0000313" key="4">
    <source>
        <dbReference type="Proteomes" id="UP000176700"/>
    </source>
</evidence>
<feature type="transmembrane region" description="Helical" evidence="1">
    <location>
        <begin position="87"/>
        <end position="107"/>
    </location>
</feature>
<proteinExistence type="predicted"/>
<feature type="transmembrane region" description="Helical" evidence="1">
    <location>
        <begin position="60"/>
        <end position="81"/>
    </location>
</feature>
<evidence type="ECO:0000313" key="3">
    <source>
        <dbReference type="EMBL" id="OGZ41740.1"/>
    </source>
</evidence>
<dbReference type="InterPro" id="IPR018677">
    <property type="entry name" value="DUF2157"/>
</dbReference>
<dbReference type="Proteomes" id="UP000176700">
    <property type="component" value="Unassembled WGS sequence"/>
</dbReference>
<keyword evidence="1" id="KW-0812">Transmembrane</keyword>
<feature type="transmembrane region" description="Helical" evidence="1">
    <location>
        <begin position="145"/>
        <end position="163"/>
    </location>
</feature>
<evidence type="ECO:0000256" key="1">
    <source>
        <dbReference type="SAM" id="Phobius"/>
    </source>
</evidence>
<feature type="domain" description="DUF2157" evidence="2">
    <location>
        <begin position="47"/>
        <end position="168"/>
    </location>
</feature>
<comment type="caution">
    <text evidence="3">The sequence shown here is derived from an EMBL/GenBank/DDBJ whole genome shotgun (WGS) entry which is preliminary data.</text>
</comment>
<accession>A0A1G2FVU3</accession>
<organism evidence="3 4">
    <name type="scientific">Candidatus Ryanbacteria bacterium RIFCSPHIGHO2_01_45_13</name>
    <dbReference type="NCBI Taxonomy" id="1802112"/>
    <lineage>
        <taxon>Bacteria</taxon>
        <taxon>Candidatus Ryaniibacteriota</taxon>
    </lineage>
</organism>
<dbReference type="AlphaFoldDB" id="A0A1G2FVU3"/>
<feature type="transmembrane region" description="Helical" evidence="1">
    <location>
        <begin position="119"/>
        <end position="139"/>
    </location>
</feature>
<protein>
    <recommendedName>
        <fullName evidence="2">DUF2157 domain-containing protein</fullName>
    </recommendedName>
</protein>
<keyword evidence="1" id="KW-1133">Transmembrane helix</keyword>
<feature type="transmembrane region" description="Helical" evidence="1">
    <location>
        <begin position="170"/>
        <end position="193"/>
    </location>
</feature>
<gene>
    <name evidence="3" type="ORF">A2W41_00995</name>
</gene>
<feature type="transmembrane region" description="Helical" evidence="1">
    <location>
        <begin position="199"/>
        <end position="218"/>
    </location>
</feature>
<dbReference type="Pfam" id="PF09925">
    <property type="entry name" value="DUF2157"/>
    <property type="match status" value="1"/>
</dbReference>
<name>A0A1G2FVU3_9BACT</name>